<organism evidence="1 2">
    <name type="scientific">Bimuria novae-zelandiae CBS 107.79</name>
    <dbReference type="NCBI Taxonomy" id="1447943"/>
    <lineage>
        <taxon>Eukaryota</taxon>
        <taxon>Fungi</taxon>
        <taxon>Dikarya</taxon>
        <taxon>Ascomycota</taxon>
        <taxon>Pezizomycotina</taxon>
        <taxon>Dothideomycetes</taxon>
        <taxon>Pleosporomycetidae</taxon>
        <taxon>Pleosporales</taxon>
        <taxon>Massarineae</taxon>
        <taxon>Didymosphaeriaceae</taxon>
        <taxon>Bimuria</taxon>
    </lineage>
</organism>
<evidence type="ECO:0000313" key="2">
    <source>
        <dbReference type="Proteomes" id="UP000800036"/>
    </source>
</evidence>
<proteinExistence type="predicted"/>
<dbReference type="AlphaFoldDB" id="A0A6A5VXV6"/>
<name>A0A6A5VXV6_9PLEO</name>
<dbReference type="EMBL" id="ML976657">
    <property type="protein sequence ID" value="KAF1979726.1"/>
    <property type="molecule type" value="Genomic_DNA"/>
</dbReference>
<reference evidence="1" key="1">
    <citation type="journal article" date="2020" name="Stud. Mycol.">
        <title>101 Dothideomycetes genomes: a test case for predicting lifestyles and emergence of pathogens.</title>
        <authorList>
            <person name="Haridas S."/>
            <person name="Albert R."/>
            <person name="Binder M."/>
            <person name="Bloem J."/>
            <person name="Labutti K."/>
            <person name="Salamov A."/>
            <person name="Andreopoulos B."/>
            <person name="Baker S."/>
            <person name="Barry K."/>
            <person name="Bills G."/>
            <person name="Bluhm B."/>
            <person name="Cannon C."/>
            <person name="Castanera R."/>
            <person name="Culley D."/>
            <person name="Daum C."/>
            <person name="Ezra D."/>
            <person name="Gonzalez J."/>
            <person name="Henrissat B."/>
            <person name="Kuo A."/>
            <person name="Liang C."/>
            <person name="Lipzen A."/>
            <person name="Lutzoni F."/>
            <person name="Magnuson J."/>
            <person name="Mondo S."/>
            <person name="Nolan M."/>
            <person name="Ohm R."/>
            <person name="Pangilinan J."/>
            <person name="Park H.-J."/>
            <person name="Ramirez L."/>
            <person name="Alfaro M."/>
            <person name="Sun H."/>
            <person name="Tritt A."/>
            <person name="Yoshinaga Y."/>
            <person name="Zwiers L.-H."/>
            <person name="Turgeon B."/>
            <person name="Goodwin S."/>
            <person name="Spatafora J."/>
            <person name="Crous P."/>
            <person name="Grigoriev I."/>
        </authorList>
    </citation>
    <scope>NUCLEOTIDE SEQUENCE</scope>
    <source>
        <strain evidence="1">CBS 107.79</strain>
    </source>
</reference>
<keyword evidence="2" id="KW-1185">Reference proteome</keyword>
<sequence>MLNRNYHQRLEDWRSRLQRTHRYGSSKMVVRLITKLTNLHSLTWNTFSNVYHLVLLELSRFPNVMLSVSGTMLASYPGHCPQHGSHETGSPSGLTPSGTIPVSCRPSFNNGFLTEFRFDALYDDQTYRDFKKDLVLMMLNNRSLTTLTLRPNRYSLQSFPPTKHFFRSHKLPSLVNLSVYGWEHSIFDPDELILWGERNGWRRLRTLAIDVRVSLSFIGSAPVLQRLELVAMNSVDLLHLQVIMSYFTMVDPEIFQQPSVTEFTLTTSQDRYFKLLQRRPLRILPHILLLTMPNLRIMNIGIKSTLTDDARPLILMAPTFADIKDLRNSCPLIEQLDIDASLDQGWPGDILHVLARFEDLRKLQLWLHFTSPKTVKKSVTSKRYEAAFRYILAARAQLGLESEGFTVTFRIAHWQHDGVHIRKGMERYKDYHCQKSQSETSVRPMPFSLPQKQITDRIQVLSNQQLDLLREKQWWKCHFASIWPDGSLRTRATADLKAIDQEYQRREFEIAQGNPEGVDKMITLFDQWS</sequence>
<accession>A0A6A5VXV6</accession>
<dbReference type="Proteomes" id="UP000800036">
    <property type="component" value="Unassembled WGS sequence"/>
</dbReference>
<protein>
    <submittedName>
        <fullName evidence="1">Uncharacterized protein</fullName>
    </submittedName>
</protein>
<evidence type="ECO:0000313" key="1">
    <source>
        <dbReference type="EMBL" id="KAF1979726.1"/>
    </source>
</evidence>
<gene>
    <name evidence="1" type="ORF">BU23DRAFT_104087</name>
</gene>